<dbReference type="GO" id="GO:0051082">
    <property type="term" value="F:unfolded protein binding"/>
    <property type="evidence" value="ECO:0007669"/>
    <property type="project" value="TreeGrafter"/>
</dbReference>
<organism evidence="7 8">
    <name type="scientific">Dyella thiooxydans</name>
    <dbReference type="NCBI Taxonomy" id="445710"/>
    <lineage>
        <taxon>Bacteria</taxon>
        <taxon>Pseudomonadati</taxon>
        <taxon>Pseudomonadota</taxon>
        <taxon>Gammaproteobacteria</taxon>
        <taxon>Lysobacterales</taxon>
        <taxon>Rhodanobacteraceae</taxon>
        <taxon>Dyella</taxon>
    </lineage>
</organism>
<dbReference type="EMBL" id="CP014841">
    <property type="protein sequence ID" value="AND67816.1"/>
    <property type="molecule type" value="Genomic_DNA"/>
</dbReference>
<dbReference type="RefSeq" id="WP_063670145.1">
    <property type="nucleotide sequence ID" value="NZ_CP014841.1"/>
</dbReference>
<proteinExistence type="inferred from homology"/>
<evidence type="ECO:0000256" key="6">
    <source>
        <dbReference type="SAM" id="SignalP"/>
    </source>
</evidence>
<dbReference type="InterPro" id="IPR012899">
    <property type="entry name" value="LTXXQ"/>
</dbReference>
<comment type="subcellular location">
    <subcellularLocation>
        <location evidence="1">Periplasm</location>
    </subcellularLocation>
</comment>
<dbReference type="AlphaFoldDB" id="A0A160MXE0"/>
<feature type="signal peptide" evidence="6">
    <location>
        <begin position="1"/>
        <end position="23"/>
    </location>
</feature>
<dbReference type="KEGG" id="dtx:ATSB10_03620"/>
<keyword evidence="3 6" id="KW-0732">Signal</keyword>
<evidence type="ECO:0000313" key="7">
    <source>
        <dbReference type="EMBL" id="AND67816.1"/>
    </source>
</evidence>
<comment type="similarity">
    <text evidence="2">Belongs to the CpxP/Spy family.</text>
</comment>
<feature type="region of interest" description="Disordered" evidence="5">
    <location>
        <begin position="141"/>
        <end position="168"/>
    </location>
</feature>
<dbReference type="PIRSF" id="PIRSF034445">
    <property type="entry name" value="CpxP_Spy"/>
    <property type="match status" value="1"/>
</dbReference>
<keyword evidence="8" id="KW-1185">Reference proteome</keyword>
<evidence type="ECO:0000256" key="2">
    <source>
        <dbReference type="ARBA" id="ARBA00008441"/>
    </source>
</evidence>
<dbReference type="Proteomes" id="UP000077255">
    <property type="component" value="Chromosome"/>
</dbReference>
<dbReference type="PANTHER" id="PTHR38102:SF1">
    <property type="entry name" value="PERIPLASMIC CHAPERONE SPY"/>
    <property type="match status" value="1"/>
</dbReference>
<evidence type="ECO:0008006" key="9">
    <source>
        <dbReference type="Google" id="ProtNLM"/>
    </source>
</evidence>
<dbReference type="GO" id="GO:0030288">
    <property type="term" value="C:outer membrane-bounded periplasmic space"/>
    <property type="evidence" value="ECO:0007669"/>
    <property type="project" value="TreeGrafter"/>
</dbReference>
<evidence type="ECO:0000313" key="8">
    <source>
        <dbReference type="Proteomes" id="UP000077255"/>
    </source>
</evidence>
<name>A0A160MXE0_9GAMM</name>
<evidence type="ECO:0000256" key="1">
    <source>
        <dbReference type="ARBA" id="ARBA00004418"/>
    </source>
</evidence>
<feature type="chain" id="PRO_5007818385" description="LTXXQ motif family protein" evidence="6">
    <location>
        <begin position="24"/>
        <end position="168"/>
    </location>
</feature>
<dbReference type="InterPro" id="IPR052211">
    <property type="entry name" value="Cpx_auxiliary_protein"/>
</dbReference>
<evidence type="ECO:0000256" key="3">
    <source>
        <dbReference type="ARBA" id="ARBA00022729"/>
    </source>
</evidence>
<dbReference type="OrthoDB" id="5958313at2"/>
<evidence type="ECO:0000256" key="5">
    <source>
        <dbReference type="SAM" id="MobiDB-lite"/>
    </source>
</evidence>
<dbReference type="STRING" id="445710.ATSB10_03620"/>
<dbReference type="Gene3D" id="1.20.120.1490">
    <property type="match status" value="1"/>
</dbReference>
<accession>A0A160MXE0</accession>
<dbReference type="PANTHER" id="PTHR38102">
    <property type="entry name" value="PERIPLASMIC CHAPERONE SPY"/>
    <property type="match status" value="1"/>
</dbReference>
<gene>
    <name evidence="7" type="ORF">ATSB10_03620</name>
</gene>
<dbReference type="PATRIC" id="fig|445710.3.peg.359"/>
<dbReference type="Pfam" id="PF07813">
    <property type="entry name" value="LTXXQ"/>
    <property type="match status" value="1"/>
</dbReference>
<feature type="compositionally biased region" description="Basic and acidic residues" evidence="5">
    <location>
        <begin position="143"/>
        <end position="157"/>
    </location>
</feature>
<keyword evidence="4" id="KW-0574">Periplasm</keyword>
<evidence type="ECO:0000256" key="4">
    <source>
        <dbReference type="ARBA" id="ARBA00022764"/>
    </source>
</evidence>
<reference evidence="7 8" key="1">
    <citation type="submission" date="2016-02" db="EMBL/GenBank/DDBJ databases">
        <title>Complete genome sequencing and analysis of ATSB10, Dyella thiooxydans isolated from rhizosphere soil of sunflower (Helianthus annuus L.).</title>
        <authorList>
            <person name="Lee Y."/>
            <person name="Hwangbo K."/>
            <person name="Chung H."/>
            <person name="Yoo J."/>
            <person name="Kim K.Y."/>
            <person name="Sa T.M."/>
            <person name="Um Y."/>
            <person name="Madhaiyan M."/>
        </authorList>
    </citation>
    <scope>NUCLEOTIDE SEQUENCE [LARGE SCALE GENOMIC DNA]</scope>
    <source>
        <strain evidence="7 8">ATSB10</strain>
    </source>
</reference>
<protein>
    <recommendedName>
        <fullName evidence="9">LTXXQ motif family protein</fullName>
    </recommendedName>
</protein>
<sequence length="168" mass="18398">MLKTTTLGLILASALTITGAAFAAAGNHDGGQRFGDHGHRGHHGMHEAFAKLNLSDAQKASIRQITQANREQNKGQWQALRTQREAFGQMTPDQVGYQAAAARLAQAEGQATQARVEQRARVKAQIYAVLTAQQKAQLATMRSQREARREQWKEFRQSHPAPSASSAQ</sequence>